<dbReference type="InterPro" id="IPR016161">
    <property type="entry name" value="Ald_DH/histidinol_DH"/>
</dbReference>
<reference evidence="2" key="1">
    <citation type="submission" date="2018-05" db="EMBL/GenBank/DDBJ databases">
        <authorList>
            <person name="Lanie J.A."/>
            <person name="Ng W.-L."/>
            <person name="Kazmierczak K.M."/>
            <person name="Andrzejewski T.M."/>
            <person name="Davidsen T.M."/>
            <person name="Wayne K.J."/>
            <person name="Tettelin H."/>
            <person name="Glass J.I."/>
            <person name="Rusch D."/>
            <person name="Podicherti R."/>
            <person name="Tsui H.-C.T."/>
            <person name="Winkler M.E."/>
        </authorList>
    </citation>
    <scope>NUCLEOTIDE SEQUENCE</scope>
</reference>
<dbReference type="InterPro" id="IPR016163">
    <property type="entry name" value="Ald_DH_C"/>
</dbReference>
<dbReference type="Gene3D" id="3.40.309.10">
    <property type="entry name" value="Aldehyde Dehydrogenase, Chain A, domain 2"/>
    <property type="match status" value="1"/>
</dbReference>
<dbReference type="InterPro" id="IPR016162">
    <property type="entry name" value="Ald_DH_N"/>
</dbReference>
<protein>
    <recommendedName>
        <fullName evidence="1">AMP-dependent synthetase/ligase domain-containing protein</fullName>
    </recommendedName>
</protein>
<evidence type="ECO:0000313" key="2">
    <source>
        <dbReference type="EMBL" id="SVC41256.1"/>
    </source>
</evidence>
<dbReference type="PROSITE" id="PS00455">
    <property type="entry name" value="AMP_BINDING"/>
    <property type="match status" value="1"/>
</dbReference>
<evidence type="ECO:0000259" key="1">
    <source>
        <dbReference type="Pfam" id="PF00501"/>
    </source>
</evidence>
<dbReference type="InterPro" id="IPR020845">
    <property type="entry name" value="AMP-binding_CS"/>
</dbReference>
<proteinExistence type="predicted"/>
<gene>
    <name evidence="2" type="ORF">METZ01_LOCUS294110</name>
</gene>
<dbReference type="EMBL" id="UINC01089841">
    <property type="protein sequence ID" value="SVC41256.1"/>
    <property type="molecule type" value="Genomic_DNA"/>
</dbReference>
<dbReference type="AlphaFoldDB" id="A0A382LXF3"/>
<dbReference type="GO" id="GO:0016405">
    <property type="term" value="F:CoA-ligase activity"/>
    <property type="evidence" value="ECO:0007669"/>
    <property type="project" value="TreeGrafter"/>
</dbReference>
<feature type="non-terminal residue" evidence="2">
    <location>
        <position position="393"/>
    </location>
</feature>
<dbReference type="Pfam" id="PF00501">
    <property type="entry name" value="AMP-binding"/>
    <property type="match status" value="1"/>
</dbReference>
<dbReference type="SUPFAM" id="SSF53720">
    <property type="entry name" value="ALDH-like"/>
    <property type="match status" value="1"/>
</dbReference>
<dbReference type="InterPro" id="IPR042099">
    <property type="entry name" value="ANL_N_sf"/>
</dbReference>
<organism evidence="2">
    <name type="scientific">marine metagenome</name>
    <dbReference type="NCBI Taxonomy" id="408172"/>
    <lineage>
        <taxon>unclassified sequences</taxon>
        <taxon>metagenomes</taxon>
        <taxon>ecological metagenomes</taxon>
    </lineage>
</organism>
<dbReference type="Gene3D" id="3.40.50.12780">
    <property type="entry name" value="N-terminal domain of ligase-like"/>
    <property type="match status" value="1"/>
</dbReference>
<dbReference type="GO" id="GO:0016620">
    <property type="term" value="F:oxidoreductase activity, acting on the aldehyde or oxo group of donors, NAD or NADP as acceptor"/>
    <property type="evidence" value="ECO:0007669"/>
    <property type="project" value="InterPro"/>
</dbReference>
<sequence length="393" mass="43864">MTVYRAKDFDHAVDLVNKILQHQGQGHSCSIHSKNEDNIMRLGNELPVCRVIVNQAHCFATGGNFDNGLPFSLSMGCGTWGNNIIDENLNYKHYLNITKIVKTIKANEPSEDEIFSSYWKKYPSTDSTIKALVDKYAENTPDKTFLIDADFDLHISYSQLKQDIILLGYFLNQNGIKFNDKVGFLLDNSYASVLLFLGAMYHGVTIVPINILAGNNQIEYTINHSECKLLFTSKLYFDKFESILENSKASVFVYEKVEDLNCSVEDNLNSLKGNLSSDTPAVLIYTSGTTGLPKGVMLSHQNVIAGGTNTVLAHEIAPNDVSLCVLPLYHINAEMVSISSALVSNSCVVIISKFSVSNFWQILEKYQCTWFSVVPTIISYLLNDNFDVSKLNL</sequence>
<dbReference type="PANTHER" id="PTHR24096">
    <property type="entry name" value="LONG-CHAIN-FATTY-ACID--COA LIGASE"/>
    <property type="match status" value="1"/>
</dbReference>
<name>A0A382LXF3_9ZZZZ</name>
<feature type="domain" description="AMP-dependent synthetase/ligase" evidence="1">
    <location>
        <begin position="134"/>
        <end position="385"/>
    </location>
</feature>
<dbReference type="InterPro" id="IPR000873">
    <property type="entry name" value="AMP-dep_synth/lig_dom"/>
</dbReference>
<dbReference type="Gene3D" id="3.40.605.10">
    <property type="entry name" value="Aldehyde Dehydrogenase, Chain A, domain 1"/>
    <property type="match status" value="1"/>
</dbReference>
<accession>A0A382LXF3</accession>
<dbReference type="SUPFAM" id="SSF56801">
    <property type="entry name" value="Acetyl-CoA synthetase-like"/>
    <property type="match status" value="1"/>
</dbReference>